<feature type="transmembrane region" description="Helical" evidence="6">
    <location>
        <begin position="12"/>
        <end position="30"/>
    </location>
</feature>
<dbReference type="RefSeq" id="WP_111255574.1">
    <property type="nucleotide sequence ID" value="NZ_POTW01000034.1"/>
</dbReference>
<dbReference type="Pfam" id="PF03649">
    <property type="entry name" value="UPF0014"/>
    <property type="match status" value="1"/>
</dbReference>
<name>A0A2W2B9C2_9ACTN</name>
<feature type="transmembrane region" description="Helical" evidence="6">
    <location>
        <begin position="214"/>
        <end position="236"/>
    </location>
</feature>
<feature type="transmembrane region" description="Helical" evidence="6">
    <location>
        <begin position="94"/>
        <end position="115"/>
    </location>
</feature>
<proteinExistence type="inferred from homology"/>
<feature type="transmembrane region" description="Helical" evidence="6">
    <location>
        <begin position="65"/>
        <end position="82"/>
    </location>
</feature>
<keyword evidence="8" id="KW-1185">Reference proteome</keyword>
<dbReference type="InterPro" id="IPR005226">
    <property type="entry name" value="UPF0014_fam"/>
</dbReference>
<dbReference type="PANTHER" id="PTHR30028:SF0">
    <property type="entry name" value="PROTEIN ALUMINUM SENSITIVE 3"/>
    <property type="match status" value="1"/>
</dbReference>
<comment type="similarity">
    <text evidence="2">Belongs to the UPF0014 family.</text>
</comment>
<feature type="transmembrane region" description="Helical" evidence="6">
    <location>
        <begin position="190"/>
        <end position="208"/>
    </location>
</feature>
<keyword evidence="5 6" id="KW-0472">Membrane</keyword>
<organism evidence="7 8">
    <name type="scientific">Jiangella anatolica</name>
    <dbReference type="NCBI Taxonomy" id="2670374"/>
    <lineage>
        <taxon>Bacteria</taxon>
        <taxon>Bacillati</taxon>
        <taxon>Actinomycetota</taxon>
        <taxon>Actinomycetes</taxon>
        <taxon>Jiangellales</taxon>
        <taxon>Jiangellaceae</taxon>
        <taxon>Jiangella</taxon>
    </lineage>
</organism>
<accession>A0A2W2B9C2</accession>
<keyword evidence="4 6" id="KW-1133">Transmembrane helix</keyword>
<dbReference type="EMBL" id="POTW01000034">
    <property type="protein sequence ID" value="PZF82682.1"/>
    <property type="molecule type" value="Genomic_DNA"/>
</dbReference>
<feature type="transmembrane region" description="Helical" evidence="6">
    <location>
        <begin position="121"/>
        <end position="141"/>
    </location>
</feature>
<evidence type="ECO:0000256" key="5">
    <source>
        <dbReference type="ARBA" id="ARBA00023136"/>
    </source>
</evidence>
<feature type="transmembrane region" description="Helical" evidence="6">
    <location>
        <begin position="37"/>
        <end position="59"/>
    </location>
</feature>
<evidence type="ECO:0000313" key="7">
    <source>
        <dbReference type="EMBL" id="PZF82682.1"/>
    </source>
</evidence>
<protein>
    <submittedName>
        <fullName evidence="7">ABC transporter permease</fullName>
    </submittedName>
</protein>
<evidence type="ECO:0000256" key="3">
    <source>
        <dbReference type="ARBA" id="ARBA00022692"/>
    </source>
</evidence>
<dbReference type="GO" id="GO:0005886">
    <property type="term" value="C:plasma membrane"/>
    <property type="evidence" value="ECO:0007669"/>
    <property type="project" value="TreeGrafter"/>
</dbReference>
<evidence type="ECO:0000256" key="4">
    <source>
        <dbReference type="ARBA" id="ARBA00022989"/>
    </source>
</evidence>
<evidence type="ECO:0000256" key="2">
    <source>
        <dbReference type="ARBA" id="ARBA00005268"/>
    </source>
</evidence>
<dbReference type="Proteomes" id="UP000248764">
    <property type="component" value="Unassembled WGS sequence"/>
</dbReference>
<comment type="caution">
    <text evidence="7">The sequence shown here is derived from an EMBL/GenBank/DDBJ whole genome shotgun (WGS) entry which is preliminary data.</text>
</comment>
<reference evidence="7 8" key="1">
    <citation type="submission" date="2018-01" db="EMBL/GenBank/DDBJ databases">
        <title>Draft genome sequence of Jiangella sp. GTF31.</title>
        <authorList>
            <person name="Sahin N."/>
            <person name="Ay H."/>
            <person name="Saygin H."/>
        </authorList>
    </citation>
    <scope>NUCLEOTIDE SEQUENCE [LARGE SCALE GENOMIC DNA]</scope>
    <source>
        <strain evidence="7 8">GTF31</strain>
    </source>
</reference>
<evidence type="ECO:0000256" key="1">
    <source>
        <dbReference type="ARBA" id="ARBA00004141"/>
    </source>
</evidence>
<evidence type="ECO:0000313" key="8">
    <source>
        <dbReference type="Proteomes" id="UP000248764"/>
    </source>
</evidence>
<dbReference type="PANTHER" id="PTHR30028">
    <property type="entry name" value="UPF0014 INNER MEMBRANE PROTEIN YBBM-RELATED"/>
    <property type="match status" value="1"/>
</dbReference>
<comment type="subcellular location">
    <subcellularLocation>
        <location evidence="1">Membrane</location>
        <topology evidence="1">Multi-pass membrane protein</topology>
    </subcellularLocation>
</comment>
<evidence type="ECO:0000256" key="6">
    <source>
        <dbReference type="SAM" id="Phobius"/>
    </source>
</evidence>
<keyword evidence="3 6" id="KW-0812">Transmembrane</keyword>
<dbReference type="AlphaFoldDB" id="A0A2W2B9C2"/>
<sequence length="251" mass="25115">MSSTLLPVGPGLVVTMVVLVVVAVAVSAVAHLGHDRAVVTAAVRAVVQLAAVALVLAAVVEVEPLTAAFLLVMLATATVTAGRRITSDRSWWRAVVPVAAGPLLVVTALLAVGVLPTTPLAVIAVAGILIGGAMTASALAGRRALDELETRRGEVEAALSVGLLPRDAALEIARPQAATALIPALDQTRTVGLVVLPGAFVGMLIGGADPIQAGAVQLFVLIGLLAVETAAVALTIELVARGAIVRPAAGH</sequence>
<gene>
    <name evidence="7" type="ORF">C1I92_15595</name>
</gene>